<feature type="region of interest" description="Disordered" evidence="1">
    <location>
        <begin position="111"/>
        <end position="132"/>
    </location>
</feature>
<protein>
    <submittedName>
        <fullName evidence="2">Uncharacterized protein</fullName>
    </submittedName>
</protein>
<dbReference type="AlphaFoldDB" id="A0A0L0UXB6"/>
<proteinExistence type="predicted"/>
<evidence type="ECO:0000256" key="1">
    <source>
        <dbReference type="SAM" id="MobiDB-lite"/>
    </source>
</evidence>
<dbReference type="EMBL" id="AJIL01000207">
    <property type="protein sequence ID" value="KNE91384.1"/>
    <property type="molecule type" value="Genomic_DNA"/>
</dbReference>
<dbReference type="Proteomes" id="UP000054564">
    <property type="component" value="Unassembled WGS sequence"/>
</dbReference>
<comment type="caution">
    <text evidence="2">The sequence shown here is derived from an EMBL/GenBank/DDBJ whole genome shotgun (WGS) entry which is preliminary data.</text>
</comment>
<keyword evidence="3" id="KW-1185">Reference proteome</keyword>
<sequence length="132" mass="14325">MATTNALNMATTNEVGNMEINPLSSASSASITPPKSPEIHVLLKEEKISLLVKAHVVLWNQCVAAQAGGATDKLKALLNSPQDSQKVLQKLIKKDEVKEFTKGWNPWEFKKQLFPDNNKGKGKAKNNGSGKA</sequence>
<accession>A0A0L0UXB6</accession>
<dbReference type="OrthoDB" id="2508363at2759"/>
<evidence type="ECO:0000313" key="2">
    <source>
        <dbReference type="EMBL" id="KNE91384.1"/>
    </source>
</evidence>
<evidence type="ECO:0000313" key="3">
    <source>
        <dbReference type="Proteomes" id="UP000054564"/>
    </source>
</evidence>
<organism evidence="2 3">
    <name type="scientific">Puccinia striiformis f. sp. tritici PST-78</name>
    <dbReference type="NCBI Taxonomy" id="1165861"/>
    <lineage>
        <taxon>Eukaryota</taxon>
        <taxon>Fungi</taxon>
        <taxon>Dikarya</taxon>
        <taxon>Basidiomycota</taxon>
        <taxon>Pucciniomycotina</taxon>
        <taxon>Pucciniomycetes</taxon>
        <taxon>Pucciniales</taxon>
        <taxon>Pucciniaceae</taxon>
        <taxon>Puccinia</taxon>
    </lineage>
</organism>
<reference evidence="3" key="1">
    <citation type="submission" date="2014-03" db="EMBL/GenBank/DDBJ databases">
        <title>The Genome Sequence of Puccinia striiformis f. sp. tritici PST-78.</title>
        <authorList>
            <consortium name="The Broad Institute Genome Sequencing Platform"/>
            <person name="Cuomo C."/>
            <person name="Hulbert S."/>
            <person name="Chen X."/>
            <person name="Walker B."/>
            <person name="Young S.K."/>
            <person name="Zeng Q."/>
            <person name="Gargeya S."/>
            <person name="Fitzgerald M."/>
            <person name="Haas B."/>
            <person name="Abouelleil A."/>
            <person name="Alvarado L."/>
            <person name="Arachchi H.M."/>
            <person name="Berlin A.M."/>
            <person name="Chapman S.B."/>
            <person name="Goldberg J."/>
            <person name="Griggs A."/>
            <person name="Gujja S."/>
            <person name="Hansen M."/>
            <person name="Howarth C."/>
            <person name="Imamovic A."/>
            <person name="Larimer J."/>
            <person name="McCowan C."/>
            <person name="Montmayeur A."/>
            <person name="Murphy C."/>
            <person name="Neiman D."/>
            <person name="Pearson M."/>
            <person name="Priest M."/>
            <person name="Roberts A."/>
            <person name="Saif S."/>
            <person name="Shea T."/>
            <person name="Sisk P."/>
            <person name="Sykes S."/>
            <person name="Wortman J."/>
            <person name="Nusbaum C."/>
            <person name="Birren B."/>
        </authorList>
    </citation>
    <scope>NUCLEOTIDE SEQUENCE [LARGE SCALE GENOMIC DNA]</scope>
    <source>
        <strain evidence="3">race PST-78</strain>
    </source>
</reference>
<name>A0A0L0UXB6_9BASI</name>
<gene>
    <name evidence="2" type="ORF">PSTG_15208</name>
</gene>